<evidence type="ECO:0000256" key="1">
    <source>
        <dbReference type="ARBA" id="ARBA00022714"/>
    </source>
</evidence>
<dbReference type="Proteomes" id="UP000176288">
    <property type="component" value="Chromosome"/>
</dbReference>
<dbReference type="GO" id="GO:0004497">
    <property type="term" value="F:monooxygenase activity"/>
    <property type="evidence" value="ECO:0007669"/>
    <property type="project" value="UniProtKB-ARBA"/>
</dbReference>
<reference evidence="6 7" key="1">
    <citation type="submission" date="2016-10" db="EMBL/GenBank/DDBJ databases">
        <title>Actinomyces aegypiusis sp. nov., isolated from the Aegypius monachus in Qinghai Tibet Plateau China.</title>
        <authorList>
            <person name="Wang Y."/>
        </authorList>
    </citation>
    <scope>NUCLEOTIDE SEQUENCE [LARGE SCALE GENOMIC DNA]</scope>
    <source>
        <strain evidence="6 7">VUL4_3</strain>
    </source>
</reference>
<dbReference type="Gene3D" id="2.102.10.10">
    <property type="entry name" value="Rieske [2Fe-2S] iron-sulphur domain"/>
    <property type="match status" value="1"/>
</dbReference>
<keyword evidence="1" id="KW-0001">2Fe-2S</keyword>
<evidence type="ECO:0000256" key="4">
    <source>
        <dbReference type="ARBA" id="ARBA00023014"/>
    </source>
</evidence>
<keyword evidence="2" id="KW-0479">Metal-binding</keyword>
<evidence type="ECO:0000256" key="3">
    <source>
        <dbReference type="ARBA" id="ARBA00023004"/>
    </source>
</evidence>
<organism evidence="6 7">
    <name type="scientific">Boudabousia tangfeifanii</name>
    <dbReference type="NCBI Taxonomy" id="1912795"/>
    <lineage>
        <taxon>Bacteria</taxon>
        <taxon>Bacillati</taxon>
        <taxon>Actinomycetota</taxon>
        <taxon>Actinomycetes</taxon>
        <taxon>Actinomycetales</taxon>
        <taxon>Actinomycetaceae</taxon>
        <taxon>Boudabousia</taxon>
    </lineage>
</organism>
<evidence type="ECO:0000256" key="2">
    <source>
        <dbReference type="ARBA" id="ARBA00022723"/>
    </source>
</evidence>
<feature type="domain" description="Rieske" evidence="5">
    <location>
        <begin position="4"/>
        <end position="104"/>
    </location>
</feature>
<dbReference type="PANTHER" id="PTHR21496:SF23">
    <property type="entry name" value="3-PHENYLPROPIONATE_CINNAMIC ACID DIOXYGENASE FERREDOXIN SUBUNIT"/>
    <property type="match status" value="1"/>
</dbReference>
<dbReference type="RefSeq" id="WP_071164275.1">
    <property type="nucleotide sequence ID" value="NZ_CP017812.1"/>
</dbReference>
<dbReference type="PROSITE" id="PS51296">
    <property type="entry name" value="RIESKE"/>
    <property type="match status" value="1"/>
</dbReference>
<dbReference type="KEGG" id="avu:BK816_05460"/>
<dbReference type="GO" id="GO:0051537">
    <property type="term" value="F:2 iron, 2 sulfur cluster binding"/>
    <property type="evidence" value="ECO:0007669"/>
    <property type="project" value="UniProtKB-KW"/>
</dbReference>
<evidence type="ECO:0000313" key="7">
    <source>
        <dbReference type="Proteomes" id="UP000176288"/>
    </source>
</evidence>
<keyword evidence="7" id="KW-1185">Reference proteome</keyword>
<dbReference type="EMBL" id="CP017812">
    <property type="protein sequence ID" value="AOZ72810.1"/>
    <property type="molecule type" value="Genomic_DNA"/>
</dbReference>
<dbReference type="OrthoDB" id="147178at2"/>
<dbReference type="AlphaFoldDB" id="A0A1D9MKZ1"/>
<protein>
    <recommendedName>
        <fullName evidence="5">Rieske domain-containing protein</fullName>
    </recommendedName>
</protein>
<dbReference type="GO" id="GO:0016705">
    <property type="term" value="F:oxidoreductase activity, acting on paired donors, with incorporation or reduction of molecular oxygen"/>
    <property type="evidence" value="ECO:0007669"/>
    <property type="project" value="UniProtKB-ARBA"/>
</dbReference>
<keyword evidence="4" id="KW-0411">Iron-sulfur</keyword>
<proteinExistence type="predicted"/>
<dbReference type="InterPro" id="IPR017941">
    <property type="entry name" value="Rieske_2Fe-2S"/>
</dbReference>
<evidence type="ECO:0000259" key="5">
    <source>
        <dbReference type="PROSITE" id="PS51296"/>
    </source>
</evidence>
<dbReference type="Pfam" id="PF00355">
    <property type="entry name" value="Rieske"/>
    <property type="match status" value="1"/>
</dbReference>
<dbReference type="STRING" id="1912795.BK816_05460"/>
<gene>
    <name evidence="6" type="ORF">BK816_05460</name>
</gene>
<name>A0A1D9MKZ1_9ACTO</name>
<keyword evidence="3" id="KW-0408">Iron</keyword>
<dbReference type="SUPFAM" id="SSF50022">
    <property type="entry name" value="ISP domain"/>
    <property type="match status" value="1"/>
</dbReference>
<dbReference type="GO" id="GO:0046872">
    <property type="term" value="F:metal ion binding"/>
    <property type="evidence" value="ECO:0007669"/>
    <property type="project" value="UniProtKB-KW"/>
</dbReference>
<sequence>MSLQKVCQQNEIEPGEAKAVALADASGKNVRLAIIRDQAGDWFAVEELCPHGEVSLTEGEIGDCEVECWAHSAVFNLATGEATLPSPRPLITYPLTLDGDDVLVDVDAA</sequence>
<evidence type="ECO:0000313" key="6">
    <source>
        <dbReference type="EMBL" id="AOZ72810.1"/>
    </source>
</evidence>
<dbReference type="InterPro" id="IPR036922">
    <property type="entry name" value="Rieske_2Fe-2S_sf"/>
</dbReference>
<dbReference type="PANTHER" id="PTHR21496">
    <property type="entry name" value="FERREDOXIN-RELATED"/>
    <property type="match status" value="1"/>
</dbReference>
<accession>A0A1D9MKZ1</accession>